<evidence type="ECO:0000313" key="2">
    <source>
        <dbReference type="EMBL" id="KAF2429704.1"/>
    </source>
</evidence>
<dbReference type="InterPro" id="IPR021463">
    <property type="entry name" value="Methyltransf_34"/>
</dbReference>
<evidence type="ECO:0008006" key="4">
    <source>
        <dbReference type="Google" id="ProtNLM"/>
    </source>
</evidence>
<organism evidence="2 3">
    <name type="scientific">Tothia fuscella</name>
    <dbReference type="NCBI Taxonomy" id="1048955"/>
    <lineage>
        <taxon>Eukaryota</taxon>
        <taxon>Fungi</taxon>
        <taxon>Dikarya</taxon>
        <taxon>Ascomycota</taxon>
        <taxon>Pezizomycotina</taxon>
        <taxon>Dothideomycetes</taxon>
        <taxon>Pleosporomycetidae</taxon>
        <taxon>Venturiales</taxon>
        <taxon>Cylindrosympodiaceae</taxon>
        <taxon>Tothia</taxon>
    </lineage>
</organism>
<comment type="caution">
    <text evidence="2">The sequence shown here is derived from an EMBL/GenBank/DDBJ whole genome shotgun (WGS) entry which is preliminary data.</text>
</comment>
<dbReference type="OrthoDB" id="6419443at2759"/>
<keyword evidence="3" id="KW-1185">Reference proteome</keyword>
<feature type="region of interest" description="Disordered" evidence="1">
    <location>
        <begin position="1"/>
        <end position="29"/>
    </location>
</feature>
<reference evidence="2" key="1">
    <citation type="journal article" date="2020" name="Stud. Mycol.">
        <title>101 Dothideomycetes genomes: a test case for predicting lifestyles and emergence of pathogens.</title>
        <authorList>
            <person name="Haridas S."/>
            <person name="Albert R."/>
            <person name="Binder M."/>
            <person name="Bloem J."/>
            <person name="Labutti K."/>
            <person name="Salamov A."/>
            <person name="Andreopoulos B."/>
            <person name="Baker S."/>
            <person name="Barry K."/>
            <person name="Bills G."/>
            <person name="Bluhm B."/>
            <person name="Cannon C."/>
            <person name="Castanera R."/>
            <person name="Culley D."/>
            <person name="Daum C."/>
            <person name="Ezra D."/>
            <person name="Gonzalez J."/>
            <person name="Henrissat B."/>
            <person name="Kuo A."/>
            <person name="Liang C."/>
            <person name="Lipzen A."/>
            <person name="Lutzoni F."/>
            <person name="Magnuson J."/>
            <person name="Mondo S."/>
            <person name="Nolan M."/>
            <person name="Ohm R."/>
            <person name="Pangilinan J."/>
            <person name="Park H.-J."/>
            <person name="Ramirez L."/>
            <person name="Alfaro M."/>
            <person name="Sun H."/>
            <person name="Tritt A."/>
            <person name="Yoshinaga Y."/>
            <person name="Zwiers L.-H."/>
            <person name="Turgeon B."/>
            <person name="Goodwin S."/>
            <person name="Spatafora J."/>
            <person name="Crous P."/>
            <person name="Grigoriev I."/>
        </authorList>
    </citation>
    <scope>NUCLEOTIDE SEQUENCE</scope>
    <source>
        <strain evidence="2">CBS 130266</strain>
    </source>
</reference>
<dbReference type="EMBL" id="MU007044">
    <property type="protein sequence ID" value="KAF2429704.1"/>
    <property type="molecule type" value="Genomic_DNA"/>
</dbReference>
<accession>A0A9P4NQZ0</accession>
<dbReference type="InterPro" id="IPR029063">
    <property type="entry name" value="SAM-dependent_MTases_sf"/>
</dbReference>
<sequence length="389" mass="42780">MPAPAKSKANPTGRRGDQPKGKKNKTYATATTPRGLLTAAAVIAKPPPELPFELQQLILNIFKDAFPSAFGDDLEDVLQEVKGKLFGRDFLGTFGRDDYLRAYVVRWSPSRALGYLEILSEIIGKALEEREEGRVGDDQGSQLFRIACLGGGAGAEIVSLAGVLNLLLSKSSVFPLKDGIETASAPDSELNQSRAPADLRFTIKLIDIADWAAITDTLNTSLTTPPPISKYASASVKASQKPLVPASAFTTTFHQHDLLNISSDTLADLVGNQDLITILFTLNELYTTSLPKTQAFLTTLTKVVKPGTLLLVVDSAGSYSTISLNGKPEKQYPMHWLVDHTLLAGETVEEKKWKKICEEASRWFRVDEELKYKLELEDMRCQIHLYKRL</sequence>
<evidence type="ECO:0000313" key="3">
    <source>
        <dbReference type="Proteomes" id="UP000800235"/>
    </source>
</evidence>
<proteinExistence type="predicted"/>
<evidence type="ECO:0000256" key="1">
    <source>
        <dbReference type="SAM" id="MobiDB-lite"/>
    </source>
</evidence>
<dbReference type="Proteomes" id="UP000800235">
    <property type="component" value="Unassembled WGS sequence"/>
</dbReference>
<dbReference type="Gene3D" id="3.40.50.150">
    <property type="entry name" value="Vaccinia Virus protein VP39"/>
    <property type="match status" value="1"/>
</dbReference>
<protein>
    <recommendedName>
        <fullName evidence="4">25S rRNA (Uridine(2843)-N(3))-methyltransferase</fullName>
    </recommendedName>
</protein>
<gene>
    <name evidence="2" type="ORF">EJ08DRAFT_650168</name>
</gene>
<name>A0A9P4NQZ0_9PEZI</name>
<dbReference type="AlphaFoldDB" id="A0A9P4NQZ0"/>
<dbReference type="Pfam" id="PF11312">
    <property type="entry name" value="Methyltransf_34"/>
    <property type="match status" value="1"/>
</dbReference>